<sequence length="112" mass="13020">MERRTHSGGERIKTRDGNEQVEEIQRQKSERRGGMTKACALVQVYRSDFDSLKKENVYENNKLERLSIYEKCNDAGCSCGADFIPERLQTCTDDLQKMLRLDLKLKRVCVML</sequence>
<protein>
    <submittedName>
        <fullName evidence="2">Uncharacterized protein</fullName>
    </submittedName>
</protein>
<proteinExistence type="predicted"/>
<evidence type="ECO:0000313" key="3">
    <source>
        <dbReference type="Proteomes" id="UP000438429"/>
    </source>
</evidence>
<feature type="region of interest" description="Disordered" evidence="1">
    <location>
        <begin position="1"/>
        <end position="34"/>
    </location>
</feature>
<comment type="caution">
    <text evidence="2">The sequence shown here is derived from an EMBL/GenBank/DDBJ whole genome shotgun (WGS) entry which is preliminary data.</text>
</comment>
<feature type="compositionally biased region" description="Basic and acidic residues" evidence="1">
    <location>
        <begin position="1"/>
        <end position="33"/>
    </location>
</feature>
<name>A0A6A4THI1_SCOMX</name>
<dbReference type="EMBL" id="VEVO01000005">
    <property type="protein sequence ID" value="KAF0042301.1"/>
    <property type="molecule type" value="Genomic_DNA"/>
</dbReference>
<evidence type="ECO:0000313" key="2">
    <source>
        <dbReference type="EMBL" id="KAF0042301.1"/>
    </source>
</evidence>
<dbReference type="AlphaFoldDB" id="A0A6A4THI1"/>
<organism evidence="2 3">
    <name type="scientific">Scophthalmus maximus</name>
    <name type="common">Turbot</name>
    <name type="synonym">Psetta maxima</name>
    <dbReference type="NCBI Taxonomy" id="52904"/>
    <lineage>
        <taxon>Eukaryota</taxon>
        <taxon>Metazoa</taxon>
        <taxon>Chordata</taxon>
        <taxon>Craniata</taxon>
        <taxon>Vertebrata</taxon>
        <taxon>Euteleostomi</taxon>
        <taxon>Actinopterygii</taxon>
        <taxon>Neopterygii</taxon>
        <taxon>Teleostei</taxon>
        <taxon>Neoteleostei</taxon>
        <taxon>Acanthomorphata</taxon>
        <taxon>Carangaria</taxon>
        <taxon>Pleuronectiformes</taxon>
        <taxon>Pleuronectoidei</taxon>
        <taxon>Scophthalmidae</taxon>
        <taxon>Scophthalmus</taxon>
    </lineage>
</organism>
<reference evidence="2 3" key="1">
    <citation type="submission" date="2019-06" db="EMBL/GenBank/DDBJ databases">
        <title>Draft genomes of female and male turbot (Scophthalmus maximus).</title>
        <authorList>
            <person name="Xu H."/>
            <person name="Xu X.-W."/>
            <person name="Shao C."/>
            <person name="Chen S."/>
        </authorList>
    </citation>
    <scope>NUCLEOTIDE SEQUENCE [LARGE SCALE GENOMIC DNA]</scope>
    <source>
        <strain evidence="2">Ysfricsl-2016a</strain>
        <tissue evidence="2">Blood</tissue>
    </source>
</reference>
<evidence type="ECO:0000256" key="1">
    <source>
        <dbReference type="SAM" id="MobiDB-lite"/>
    </source>
</evidence>
<gene>
    <name evidence="2" type="ORF">F2P81_005833</name>
</gene>
<dbReference type="Proteomes" id="UP000438429">
    <property type="component" value="Unassembled WGS sequence"/>
</dbReference>
<accession>A0A6A4THI1</accession>